<gene>
    <name evidence="1" type="ORF">FLB61_10940</name>
</gene>
<dbReference type="Gene3D" id="2.30.110.10">
    <property type="entry name" value="Electron Transport, Fmn-binding Protein, Chain A"/>
    <property type="match status" value="1"/>
</dbReference>
<dbReference type="EMBL" id="VIRV01000019">
    <property type="protein sequence ID" value="MBY0759591.1"/>
    <property type="molecule type" value="Genomic_DNA"/>
</dbReference>
<reference evidence="1 2" key="1">
    <citation type="journal article" date="2020" name="New Microbes New Infect">
        <title>Sellimonas caecigallum sp. nov., description and genome sequence of a new member of the Sellimonas genus isolated from the cecum of feral chicken.</title>
        <authorList>
            <person name="Wongkuna S."/>
            <person name="Ghimire S."/>
            <person name="Antony L."/>
            <person name="Chankhamhaengdecha S."/>
            <person name="Janvilisri T."/>
            <person name="Scaria J."/>
        </authorList>
    </citation>
    <scope>NUCLEOTIDE SEQUENCE [LARGE SCALE GENOMIC DNA]</scope>
    <source>
        <strain evidence="1 2">SW451</strain>
    </source>
</reference>
<proteinExistence type="predicted"/>
<dbReference type="SUPFAM" id="SSF50475">
    <property type="entry name" value="FMN-binding split barrel"/>
    <property type="match status" value="1"/>
</dbReference>
<dbReference type="PANTHER" id="PTHR34071:SF2">
    <property type="entry name" value="FLAVIN-NUCLEOTIDE-BINDING PROTEIN"/>
    <property type="match status" value="1"/>
</dbReference>
<comment type="caution">
    <text evidence="1">The sequence shown here is derived from an EMBL/GenBank/DDBJ whole genome shotgun (WGS) entry which is preliminary data.</text>
</comment>
<dbReference type="Pfam" id="PF12900">
    <property type="entry name" value="Pyridox_ox_2"/>
    <property type="match status" value="1"/>
</dbReference>
<keyword evidence="2" id="KW-1185">Reference proteome</keyword>
<dbReference type="Proteomes" id="UP000779049">
    <property type="component" value="Unassembled WGS sequence"/>
</dbReference>
<dbReference type="PANTHER" id="PTHR34071">
    <property type="entry name" value="5-NITROIMIDAZOLE ANTIBIOTICS RESISTANCE PROTEIN, NIMA-FAMILY-RELATED PROTEIN-RELATED"/>
    <property type="match status" value="1"/>
</dbReference>
<dbReference type="InterPro" id="IPR012349">
    <property type="entry name" value="Split_barrel_FMN-bd"/>
</dbReference>
<organism evidence="1 2">
    <name type="scientific">Sellimonas caecigallum</name>
    <dbReference type="NCBI Taxonomy" id="2592333"/>
    <lineage>
        <taxon>Bacteria</taxon>
        <taxon>Bacillati</taxon>
        <taxon>Bacillota</taxon>
        <taxon>Clostridia</taxon>
        <taxon>Lachnospirales</taxon>
        <taxon>Lachnospiraceae</taxon>
        <taxon>Sellimonas</taxon>
    </lineage>
</organism>
<evidence type="ECO:0000313" key="2">
    <source>
        <dbReference type="Proteomes" id="UP000779049"/>
    </source>
</evidence>
<evidence type="ECO:0000313" key="1">
    <source>
        <dbReference type="EMBL" id="MBY0759591.1"/>
    </source>
</evidence>
<name>A0ABS7L915_9FIRM</name>
<accession>A0ABS7L915</accession>
<dbReference type="InterPro" id="IPR024747">
    <property type="entry name" value="Pyridox_Oxase-rel"/>
</dbReference>
<dbReference type="RefSeq" id="WP_087200363.1">
    <property type="nucleotide sequence ID" value="NZ_CP173660.1"/>
</dbReference>
<protein>
    <submittedName>
        <fullName evidence="1">Pyridoxamine 5'-phosphate oxidase family protein</fullName>
    </submittedName>
</protein>
<sequence>MREMRLKKREITDQATLREIVEKSAVVRIGVADEDGIFVIPLNFGYDWTIKKTGEPEWKIYIHSAQKGRKADAFRKHPVVAIEMDIERGVITGEYSCAYSCSYQSIMGSGKIRLLTEKEEKLHGLEKIMEHMAPDADIRFETNMIEAADVYCIDVTSFTGKER</sequence>